<comment type="cofactor">
    <cofactor evidence="1">
        <name>FAD</name>
        <dbReference type="ChEBI" id="CHEBI:57692"/>
    </cofactor>
</comment>
<protein>
    <submittedName>
        <fullName evidence="13">2Fe-2S iron-sulfur cluster-binding protein</fullName>
    </submittedName>
</protein>
<evidence type="ECO:0000256" key="3">
    <source>
        <dbReference type="ARBA" id="ARBA00022714"/>
    </source>
</evidence>
<dbReference type="Pfam" id="PF00111">
    <property type="entry name" value="Fer2"/>
    <property type="match status" value="1"/>
</dbReference>
<dbReference type="PROSITE" id="PS51085">
    <property type="entry name" value="2FE2S_FER_2"/>
    <property type="match status" value="1"/>
</dbReference>
<feature type="domain" description="FAD-binding FR-type" evidence="12">
    <location>
        <begin position="15"/>
        <end position="128"/>
    </location>
</feature>
<dbReference type="Proteomes" id="UP001595848">
    <property type="component" value="Unassembled WGS sequence"/>
</dbReference>
<sequence>MKDDSPAAGAAAVDRAFREYRVVARRDESRIITSLVLAPLDGAPVPDYRPGQHLVFRLNAGDGNILRHYSVSGDPADRGQLRISVKREPAPPGRPELPAGLGSAYMHDHARVGDVLSAAGPLGGFVLDEDSERPVLLLSAGVGLTPMMAMLHRLVRDSARRVYFVHACENGEVHAFAEEVRALAAARPGVAAHFRYRCATDEDLARGRCHSRGLVDKELLQSLLPLDDYDVYLCGPPPFMQAGWSLLRGLGIAPGRIHYEFFGPATVLEAQEAAGAPAAGSPSADDRQAAEPAAEPQSASAALVRFGPAGLGVPWDDACPSLLDLAERAGLDPDFNCRAGLCGTCMSTLVSGTVEYFEEPLDPPPEGKVLLCCSRPVGPVAIDLAG</sequence>
<dbReference type="Pfam" id="PF00175">
    <property type="entry name" value="NAD_binding_1"/>
    <property type="match status" value="1"/>
</dbReference>
<dbReference type="CDD" id="cd06184">
    <property type="entry name" value="flavohem_like_fad_nad_binding"/>
    <property type="match status" value="1"/>
</dbReference>
<keyword evidence="4" id="KW-0479">Metal-binding</keyword>
<evidence type="ECO:0000259" key="12">
    <source>
        <dbReference type="PROSITE" id="PS51384"/>
    </source>
</evidence>
<dbReference type="InterPro" id="IPR001041">
    <property type="entry name" value="2Fe-2S_ferredoxin-type"/>
</dbReference>
<dbReference type="Pfam" id="PF00970">
    <property type="entry name" value="FAD_binding_6"/>
    <property type="match status" value="1"/>
</dbReference>
<evidence type="ECO:0000256" key="2">
    <source>
        <dbReference type="ARBA" id="ARBA00022630"/>
    </source>
</evidence>
<evidence type="ECO:0000313" key="13">
    <source>
        <dbReference type="EMBL" id="MFC4201466.1"/>
    </source>
</evidence>
<feature type="region of interest" description="Disordered" evidence="10">
    <location>
        <begin position="273"/>
        <end position="294"/>
    </location>
</feature>
<keyword evidence="8" id="KW-0411">Iron-sulfur</keyword>
<evidence type="ECO:0000256" key="5">
    <source>
        <dbReference type="ARBA" id="ARBA00022827"/>
    </source>
</evidence>
<feature type="compositionally biased region" description="Low complexity" evidence="10">
    <location>
        <begin position="273"/>
        <end position="283"/>
    </location>
</feature>
<dbReference type="PROSITE" id="PS51384">
    <property type="entry name" value="FAD_FR"/>
    <property type="match status" value="1"/>
</dbReference>
<keyword evidence="2" id="KW-0285">Flavoprotein</keyword>
<dbReference type="RefSeq" id="WP_217963180.1">
    <property type="nucleotide sequence ID" value="NZ_JAHTBN010000002.1"/>
</dbReference>
<dbReference type="PROSITE" id="PS00197">
    <property type="entry name" value="2FE2S_FER_1"/>
    <property type="match status" value="1"/>
</dbReference>
<keyword evidence="3" id="KW-0001">2Fe-2S</keyword>
<organism evidence="13 14">
    <name type="scientific">Candidimonas humi</name>
    <dbReference type="NCBI Taxonomy" id="683355"/>
    <lineage>
        <taxon>Bacteria</taxon>
        <taxon>Pseudomonadati</taxon>
        <taxon>Pseudomonadota</taxon>
        <taxon>Betaproteobacteria</taxon>
        <taxon>Burkholderiales</taxon>
        <taxon>Alcaligenaceae</taxon>
        <taxon>Candidimonas</taxon>
    </lineage>
</organism>
<keyword evidence="14" id="KW-1185">Reference proteome</keyword>
<dbReference type="CDD" id="cd00207">
    <property type="entry name" value="fer2"/>
    <property type="match status" value="1"/>
</dbReference>
<evidence type="ECO:0000256" key="9">
    <source>
        <dbReference type="ARBA" id="ARBA00061434"/>
    </source>
</evidence>
<feature type="domain" description="2Fe-2S ferredoxin-type" evidence="11">
    <location>
        <begin position="302"/>
        <end position="386"/>
    </location>
</feature>
<dbReference type="InterPro" id="IPR008333">
    <property type="entry name" value="Cbr1-like_FAD-bd_dom"/>
</dbReference>
<dbReference type="InterPro" id="IPR050415">
    <property type="entry name" value="MRET"/>
</dbReference>
<accession>A0ABV8P002</accession>
<comment type="caution">
    <text evidence="13">The sequence shown here is derived from an EMBL/GenBank/DDBJ whole genome shotgun (WGS) entry which is preliminary data.</text>
</comment>
<evidence type="ECO:0000256" key="4">
    <source>
        <dbReference type="ARBA" id="ARBA00022723"/>
    </source>
</evidence>
<dbReference type="InterPro" id="IPR001433">
    <property type="entry name" value="OxRdtase_FAD/NAD-bd"/>
</dbReference>
<dbReference type="EMBL" id="JBHSBV010000003">
    <property type="protein sequence ID" value="MFC4201466.1"/>
    <property type="molecule type" value="Genomic_DNA"/>
</dbReference>
<dbReference type="PANTHER" id="PTHR47354">
    <property type="entry name" value="NADH OXIDOREDUCTASE HCR"/>
    <property type="match status" value="1"/>
</dbReference>
<keyword evidence="6" id="KW-0560">Oxidoreductase</keyword>
<keyword evidence="7" id="KW-0408">Iron</keyword>
<evidence type="ECO:0000256" key="10">
    <source>
        <dbReference type="SAM" id="MobiDB-lite"/>
    </source>
</evidence>
<comment type="similarity">
    <text evidence="9">In the N-terminal section; belongs to the FAD-binding oxidoreductase type 6 family.</text>
</comment>
<evidence type="ECO:0000256" key="1">
    <source>
        <dbReference type="ARBA" id="ARBA00001974"/>
    </source>
</evidence>
<dbReference type="InterPro" id="IPR006058">
    <property type="entry name" value="2Fe2S_fd_BS"/>
</dbReference>
<dbReference type="PANTHER" id="PTHR47354:SF6">
    <property type="entry name" value="NADH OXIDOREDUCTASE HCR"/>
    <property type="match status" value="1"/>
</dbReference>
<dbReference type="InterPro" id="IPR017927">
    <property type="entry name" value="FAD-bd_FR_type"/>
</dbReference>
<evidence type="ECO:0000256" key="7">
    <source>
        <dbReference type="ARBA" id="ARBA00023004"/>
    </source>
</evidence>
<evidence type="ECO:0000256" key="6">
    <source>
        <dbReference type="ARBA" id="ARBA00023002"/>
    </source>
</evidence>
<keyword evidence="5" id="KW-0274">FAD</keyword>
<reference evidence="14" key="1">
    <citation type="journal article" date="2019" name="Int. J. Syst. Evol. Microbiol.">
        <title>The Global Catalogue of Microorganisms (GCM) 10K type strain sequencing project: providing services to taxonomists for standard genome sequencing and annotation.</title>
        <authorList>
            <consortium name="The Broad Institute Genomics Platform"/>
            <consortium name="The Broad Institute Genome Sequencing Center for Infectious Disease"/>
            <person name="Wu L."/>
            <person name="Ma J."/>
        </authorList>
    </citation>
    <scope>NUCLEOTIDE SEQUENCE [LARGE SCALE GENOMIC DNA]</scope>
    <source>
        <strain evidence="14">LMG 24813</strain>
    </source>
</reference>
<proteinExistence type="inferred from homology"/>
<gene>
    <name evidence="13" type="ORF">ACFOY1_10925</name>
</gene>
<evidence type="ECO:0000256" key="8">
    <source>
        <dbReference type="ARBA" id="ARBA00023014"/>
    </source>
</evidence>
<evidence type="ECO:0000313" key="14">
    <source>
        <dbReference type="Proteomes" id="UP001595848"/>
    </source>
</evidence>
<evidence type="ECO:0000259" key="11">
    <source>
        <dbReference type="PROSITE" id="PS51085"/>
    </source>
</evidence>
<name>A0ABV8P002_9BURK</name>